<dbReference type="AlphaFoldDB" id="A0A848CN96"/>
<protein>
    <submittedName>
        <fullName evidence="4">Chemotaxis protein</fullName>
    </submittedName>
</protein>
<keyword evidence="1 2" id="KW-0807">Transducer</keyword>
<comment type="caution">
    <text evidence="4">The sequence shown here is derived from an EMBL/GenBank/DDBJ whole genome shotgun (WGS) entry which is preliminary data.</text>
</comment>
<reference evidence="4 5" key="1">
    <citation type="submission" date="2020-04" db="EMBL/GenBank/DDBJ databases">
        <authorList>
            <person name="Hitch T.C.A."/>
            <person name="Wylensek D."/>
            <person name="Clavel T."/>
        </authorList>
    </citation>
    <scope>NUCLEOTIDE SEQUENCE [LARGE SCALE GENOMIC DNA]</scope>
    <source>
        <strain evidence="4 5">WB01_D5_05</strain>
    </source>
</reference>
<dbReference type="InterPro" id="IPR012292">
    <property type="entry name" value="Globin/Proto"/>
</dbReference>
<dbReference type="EMBL" id="JABAGO010000001">
    <property type="protein sequence ID" value="NME96668.1"/>
    <property type="molecule type" value="Genomic_DNA"/>
</dbReference>
<accession>A0A848CN96</accession>
<dbReference type="SUPFAM" id="SSF58104">
    <property type="entry name" value="Methyl-accepting chemotaxis protein (MCP) signaling domain"/>
    <property type="match status" value="1"/>
</dbReference>
<dbReference type="CDD" id="cd01068">
    <property type="entry name" value="globin_sensor"/>
    <property type="match status" value="1"/>
</dbReference>
<dbReference type="Pfam" id="PF11563">
    <property type="entry name" value="Protoglobin"/>
    <property type="match status" value="1"/>
</dbReference>
<organism evidence="4 5">
    <name type="scientific">Aneurinibacillus aneurinilyticus</name>
    <name type="common">Bacillus aneurinolyticus</name>
    <dbReference type="NCBI Taxonomy" id="1391"/>
    <lineage>
        <taxon>Bacteria</taxon>
        <taxon>Bacillati</taxon>
        <taxon>Bacillota</taxon>
        <taxon>Bacilli</taxon>
        <taxon>Bacillales</taxon>
        <taxon>Paenibacillaceae</taxon>
        <taxon>Aneurinibacillus group</taxon>
        <taxon>Aneurinibacillus</taxon>
    </lineage>
</organism>
<name>A0A848CN96_ANEAE</name>
<dbReference type="Gene3D" id="1.10.287.950">
    <property type="entry name" value="Methyl-accepting chemotaxis protein"/>
    <property type="match status" value="1"/>
</dbReference>
<dbReference type="InterPro" id="IPR004089">
    <property type="entry name" value="MCPsignal_dom"/>
</dbReference>
<dbReference type="GO" id="GO:0019825">
    <property type="term" value="F:oxygen binding"/>
    <property type="evidence" value="ECO:0007669"/>
    <property type="project" value="InterPro"/>
</dbReference>
<evidence type="ECO:0000256" key="2">
    <source>
        <dbReference type="PROSITE-ProRule" id="PRU00284"/>
    </source>
</evidence>
<gene>
    <name evidence="4" type="ORF">HF838_00210</name>
</gene>
<dbReference type="GO" id="GO:0007165">
    <property type="term" value="P:signal transduction"/>
    <property type="evidence" value="ECO:0007669"/>
    <property type="project" value="UniProtKB-KW"/>
</dbReference>
<dbReference type="InterPro" id="IPR009050">
    <property type="entry name" value="Globin-like_sf"/>
</dbReference>
<sequence length="462" mass="52298">MMGCPFKHLLNNEKGALGFFKNTKKQESSQMSSSNTPATSSTEISRFYRELMNSTEASKAKFVGLTEEDLRRLVSIRPIFEKHVSDIVASFYENLSQVPALMSIINNHSSVDKLRQTLERYLLDMVSGEIGQDYIVRRKIIGSVHNRINLFPEWYIGAYTLIQNEVLALLLREMDAVDQARETFASFQRLCSFDMQIAIATYIDSYTSSMMRLNEIERIQHRLNESSEMLVATAEETSASIGEKETHVVQMLDGTRDIQESSRKMVEDVEEGKSEIGSALNEIDRIVEIMDETREKSKELIESANKIGEIVQVIHAISNKTNVLSLNASIEAARAGEHGRGFTVVAKEVRNLAMQTQSALEHIHEQISMVQNNVNSFDNSFEQIAKQTSRFREINTAIMNIMDNSSVQVRSNSEKIKNVSRYILDFQQTFNEISTASDQVAKMAEELSLLSNQLNDKFSIGK</sequence>
<dbReference type="GO" id="GO:0020037">
    <property type="term" value="F:heme binding"/>
    <property type="evidence" value="ECO:0007669"/>
    <property type="project" value="InterPro"/>
</dbReference>
<dbReference type="InterPro" id="IPR039379">
    <property type="entry name" value="Protoglobin_sensor_dom"/>
</dbReference>
<evidence type="ECO:0000313" key="5">
    <source>
        <dbReference type="Proteomes" id="UP000561326"/>
    </source>
</evidence>
<evidence type="ECO:0000313" key="4">
    <source>
        <dbReference type="EMBL" id="NME96668.1"/>
    </source>
</evidence>
<evidence type="ECO:0000256" key="1">
    <source>
        <dbReference type="ARBA" id="ARBA00023224"/>
    </source>
</evidence>
<dbReference type="Pfam" id="PF00015">
    <property type="entry name" value="MCPsignal"/>
    <property type="match status" value="1"/>
</dbReference>
<dbReference type="Proteomes" id="UP000561326">
    <property type="component" value="Unassembled WGS sequence"/>
</dbReference>
<proteinExistence type="predicted"/>
<dbReference type="SMART" id="SM00283">
    <property type="entry name" value="MA"/>
    <property type="match status" value="1"/>
</dbReference>
<dbReference type="SUPFAM" id="SSF46458">
    <property type="entry name" value="Globin-like"/>
    <property type="match status" value="1"/>
</dbReference>
<dbReference type="Gene3D" id="1.10.490.10">
    <property type="entry name" value="Globins"/>
    <property type="match status" value="1"/>
</dbReference>
<dbReference type="PROSITE" id="PS50111">
    <property type="entry name" value="CHEMOTAXIS_TRANSDUC_2"/>
    <property type="match status" value="1"/>
</dbReference>
<dbReference type="InterPro" id="IPR044398">
    <property type="entry name" value="Globin-sensor_dom"/>
</dbReference>
<dbReference type="PANTHER" id="PTHR32089">
    <property type="entry name" value="METHYL-ACCEPTING CHEMOTAXIS PROTEIN MCPB"/>
    <property type="match status" value="1"/>
</dbReference>
<feature type="domain" description="Methyl-accepting transducer" evidence="3">
    <location>
        <begin position="205"/>
        <end position="455"/>
    </location>
</feature>
<evidence type="ECO:0000259" key="3">
    <source>
        <dbReference type="PROSITE" id="PS50111"/>
    </source>
</evidence>
<dbReference type="PANTHER" id="PTHR32089:SF112">
    <property type="entry name" value="LYSOZYME-LIKE PROTEIN-RELATED"/>
    <property type="match status" value="1"/>
</dbReference>
<dbReference type="GO" id="GO:0016020">
    <property type="term" value="C:membrane"/>
    <property type="evidence" value="ECO:0007669"/>
    <property type="project" value="InterPro"/>
</dbReference>
<dbReference type="OrthoDB" id="266313at2"/>